<dbReference type="InterPro" id="IPR036097">
    <property type="entry name" value="HisK_dim/P_sf"/>
</dbReference>
<dbReference type="SMART" id="SM00086">
    <property type="entry name" value="PAC"/>
    <property type="match status" value="2"/>
</dbReference>
<dbReference type="PRINTS" id="PR00344">
    <property type="entry name" value="BCTRLSENSOR"/>
</dbReference>
<dbReference type="InterPro" id="IPR005467">
    <property type="entry name" value="His_kinase_dom"/>
</dbReference>
<evidence type="ECO:0000256" key="2">
    <source>
        <dbReference type="ARBA" id="ARBA00012438"/>
    </source>
</evidence>
<dbReference type="InterPro" id="IPR000014">
    <property type="entry name" value="PAS"/>
</dbReference>
<dbReference type="PROSITE" id="PS50109">
    <property type="entry name" value="HIS_KIN"/>
    <property type="match status" value="1"/>
</dbReference>
<dbReference type="Gene3D" id="3.30.450.20">
    <property type="entry name" value="PAS domain"/>
    <property type="match status" value="2"/>
</dbReference>
<dbReference type="SMART" id="SM00388">
    <property type="entry name" value="HisKA"/>
    <property type="match status" value="1"/>
</dbReference>
<dbReference type="InterPro" id="IPR004358">
    <property type="entry name" value="Sig_transdc_His_kin-like_C"/>
</dbReference>
<dbReference type="EMBL" id="JARESE010000044">
    <property type="protein sequence ID" value="MDE8652587.1"/>
    <property type="molecule type" value="Genomic_DNA"/>
</dbReference>
<proteinExistence type="predicted"/>
<dbReference type="Pfam" id="PF02518">
    <property type="entry name" value="HATPase_c"/>
    <property type="match status" value="1"/>
</dbReference>
<name>A0ABT5WT63_9SPHN</name>
<dbReference type="Proteomes" id="UP001216253">
    <property type="component" value="Unassembled WGS sequence"/>
</dbReference>
<dbReference type="Pfam" id="PF00512">
    <property type="entry name" value="HisKA"/>
    <property type="match status" value="1"/>
</dbReference>
<dbReference type="InterPro" id="IPR035965">
    <property type="entry name" value="PAS-like_dom_sf"/>
</dbReference>
<feature type="domain" description="PAC" evidence="8">
    <location>
        <begin position="89"/>
        <end position="139"/>
    </location>
</feature>
<dbReference type="RefSeq" id="WP_275228670.1">
    <property type="nucleotide sequence ID" value="NZ_JARESE010000044.1"/>
</dbReference>
<feature type="domain" description="PAC" evidence="8">
    <location>
        <begin position="209"/>
        <end position="261"/>
    </location>
</feature>
<evidence type="ECO:0000259" key="6">
    <source>
        <dbReference type="PROSITE" id="PS50109"/>
    </source>
</evidence>
<comment type="caution">
    <text evidence="9">The sequence shown here is derived from an EMBL/GenBank/DDBJ whole genome shotgun (WGS) entry which is preliminary data.</text>
</comment>
<evidence type="ECO:0000259" key="7">
    <source>
        <dbReference type="PROSITE" id="PS50112"/>
    </source>
</evidence>
<dbReference type="Gene3D" id="1.10.287.130">
    <property type="match status" value="1"/>
</dbReference>
<evidence type="ECO:0000259" key="8">
    <source>
        <dbReference type="PROSITE" id="PS50113"/>
    </source>
</evidence>
<dbReference type="Pfam" id="PF08448">
    <property type="entry name" value="PAS_4"/>
    <property type="match status" value="1"/>
</dbReference>
<dbReference type="CDD" id="cd00082">
    <property type="entry name" value="HisKA"/>
    <property type="match status" value="1"/>
</dbReference>
<evidence type="ECO:0000256" key="5">
    <source>
        <dbReference type="ARBA" id="ARBA00022777"/>
    </source>
</evidence>
<dbReference type="InterPro" id="IPR036890">
    <property type="entry name" value="HATPase_C_sf"/>
</dbReference>
<evidence type="ECO:0000256" key="1">
    <source>
        <dbReference type="ARBA" id="ARBA00000085"/>
    </source>
</evidence>
<keyword evidence="5" id="KW-0418">Kinase</keyword>
<dbReference type="InterPro" id="IPR052162">
    <property type="entry name" value="Sensor_kinase/Photoreceptor"/>
</dbReference>
<gene>
    <name evidence="9" type="ORF">PYV00_12830</name>
</gene>
<dbReference type="PANTHER" id="PTHR43304:SF1">
    <property type="entry name" value="PAC DOMAIN-CONTAINING PROTEIN"/>
    <property type="match status" value="1"/>
</dbReference>
<evidence type="ECO:0000313" key="9">
    <source>
        <dbReference type="EMBL" id="MDE8652587.1"/>
    </source>
</evidence>
<evidence type="ECO:0000313" key="10">
    <source>
        <dbReference type="Proteomes" id="UP001216253"/>
    </source>
</evidence>
<sequence>MNDRFMPTAGHRESFFRALVEAAITAIVAVDAAGRIVEVNRKTEELFGHGRDALLGRSVEMLVPERYRAAHPGFVAGFMAAPSARPMGVGRELFALRRDGEEFPVEIGLSPFETGEGLFTLASIIDITDRRRADEARALLAAIVTSSPDAILSKSLDGTITSWNAAATQLFGFAADEVIGRSIHLILPPEQREEEADLLGRVGAGEYIPPFVTRRMHRDGGLIDVSMSLAPLRDHRGVVTGASSIVRDITVAKQRDAELRRSNAELEQFAYVASHDLQEPLRMVANYVELLARRYEGQLDERADKYIHYASDGARRMQRLVADLLSYSRVGSQSKPLVPLDSRAVVEDVIRSLGRAIRASGATVDVGALPMVLGDEVQLGQLFQNLVGNALKFRAEAPPVIRIAAVPQGGLWQFSVADNGIGMDMRFADRIFQMFQRLNERGKYDGSGIGLTIAKRIVERHGGLIWVDAELGRGTTFRFTLPAATREPPR</sequence>
<evidence type="ECO:0000256" key="3">
    <source>
        <dbReference type="ARBA" id="ARBA00022553"/>
    </source>
</evidence>
<dbReference type="PANTHER" id="PTHR43304">
    <property type="entry name" value="PHYTOCHROME-LIKE PROTEIN CPH1"/>
    <property type="match status" value="1"/>
</dbReference>
<accession>A0ABT5WT63</accession>
<dbReference type="Pfam" id="PF00989">
    <property type="entry name" value="PAS"/>
    <property type="match status" value="1"/>
</dbReference>
<feature type="domain" description="PAS" evidence="7">
    <location>
        <begin position="12"/>
        <end position="65"/>
    </location>
</feature>
<comment type="catalytic activity">
    <reaction evidence="1">
        <text>ATP + protein L-histidine = ADP + protein N-phospho-L-histidine.</text>
        <dbReference type="EC" id="2.7.13.3"/>
    </reaction>
</comment>
<evidence type="ECO:0000256" key="4">
    <source>
        <dbReference type="ARBA" id="ARBA00022679"/>
    </source>
</evidence>
<organism evidence="9 10">
    <name type="scientific">Novosphingobium album</name>
    <name type="common">ex Liu et al. 2023</name>
    <dbReference type="NCBI Taxonomy" id="3031130"/>
    <lineage>
        <taxon>Bacteria</taxon>
        <taxon>Pseudomonadati</taxon>
        <taxon>Pseudomonadota</taxon>
        <taxon>Alphaproteobacteria</taxon>
        <taxon>Sphingomonadales</taxon>
        <taxon>Sphingomonadaceae</taxon>
        <taxon>Novosphingobium</taxon>
    </lineage>
</organism>
<dbReference type="InterPro" id="IPR013767">
    <property type="entry name" value="PAS_fold"/>
</dbReference>
<dbReference type="SUPFAM" id="SSF55874">
    <property type="entry name" value="ATPase domain of HSP90 chaperone/DNA topoisomerase II/histidine kinase"/>
    <property type="match status" value="1"/>
</dbReference>
<dbReference type="InterPro" id="IPR003661">
    <property type="entry name" value="HisK_dim/P_dom"/>
</dbReference>
<reference evidence="9 10" key="1">
    <citation type="submission" date="2023-03" db="EMBL/GenBank/DDBJ databases">
        <title>NovoSphingobium album sp. nov. isolated from polycyclic aromatic hydrocarbons- and heavy-metal polluted soil.</title>
        <authorList>
            <person name="Liu Z."/>
            <person name="Wang K."/>
        </authorList>
    </citation>
    <scope>NUCLEOTIDE SEQUENCE [LARGE SCALE GENOMIC DNA]</scope>
    <source>
        <strain evidence="9 10">H3SJ31-1</strain>
    </source>
</reference>
<dbReference type="SMART" id="SM00091">
    <property type="entry name" value="PAS"/>
    <property type="match status" value="2"/>
</dbReference>
<dbReference type="CDD" id="cd00130">
    <property type="entry name" value="PAS"/>
    <property type="match status" value="2"/>
</dbReference>
<dbReference type="EC" id="2.7.13.3" evidence="2"/>
<keyword evidence="3" id="KW-0597">Phosphoprotein</keyword>
<dbReference type="InterPro" id="IPR001610">
    <property type="entry name" value="PAC"/>
</dbReference>
<keyword evidence="4" id="KW-0808">Transferase</keyword>
<feature type="domain" description="Histidine kinase" evidence="6">
    <location>
        <begin position="272"/>
        <end position="485"/>
    </location>
</feature>
<dbReference type="InterPro" id="IPR000700">
    <property type="entry name" value="PAS-assoc_C"/>
</dbReference>
<dbReference type="SUPFAM" id="SSF47384">
    <property type="entry name" value="Homodimeric domain of signal transducing histidine kinase"/>
    <property type="match status" value="1"/>
</dbReference>
<dbReference type="Gene3D" id="3.30.565.10">
    <property type="entry name" value="Histidine kinase-like ATPase, C-terminal domain"/>
    <property type="match status" value="1"/>
</dbReference>
<dbReference type="PROSITE" id="PS50113">
    <property type="entry name" value="PAC"/>
    <property type="match status" value="2"/>
</dbReference>
<feature type="domain" description="PAS" evidence="7">
    <location>
        <begin position="136"/>
        <end position="206"/>
    </location>
</feature>
<dbReference type="InterPro" id="IPR013656">
    <property type="entry name" value="PAS_4"/>
</dbReference>
<dbReference type="SMART" id="SM00387">
    <property type="entry name" value="HATPase_c"/>
    <property type="match status" value="1"/>
</dbReference>
<protein>
    <recommendedName>
        <fullName evidence="2">histidine kinase</fullName>
        <ecNumber evidence="2">2.7.13.3</ecNumber>
    </recommendedName>
</protein>
<dbReference type="SUPFAM" id="SSF55785">
    <property type="entry name" value="PYP-like sensor domain (PAS domain)"/>
    <property type="match status" value="2"/>
</dbReference>
<dbReference type="PROSITE" id="PS50112">
    <property type="entry name" value="PAS"/>
    <property type="match status" value="2"/>
</dbReference>
<keyword evidence="10" id="KW-1185">Reference proteome</keyword>
<dbReference type="InterPro" id="IPR003594">
    <property type="entry name" value="HATPase_dom"/>
</dbReference>
<dbReference type="NCBIfam" id="TIGR00229">
    <property type="entry name" value="sensory_box"/>
    <property type="match status" value="2"/>
</dbReference>